<dbReference type="EMBL" id="KQ425596">
    <property type="protein sequence ID" value="KOF69265.1"/>
    <property type="molecule type" value="Genomic_DNA"/>
</dbReference>
<organism evidence="1">
    <name type="scientific">Octopus bimaculoides</name>
    <name type="common">California two-spotted octopus</name>
    <dbReference type="NCBI Taxonomy" id="37653"/>
    <lineage>
        <taxon>Eukaryota</taxon>
        <taxon>Metazoa</taxon>
        <taxon>Spiralia</taxon>
        <taxon>Lophotrochozoa</taxon>
        <taxon>Mollusca</taxon>
        <taxon>Cephalopoda</taxon>
        <taxon>Coleoidea</taxon>
        <taxon>Octopodiformes</taxon>
        <taxon>Octopoda</taxon>
        <taxon>Incirrata</taxon>
        <taxon>Octopodidae</taxon>
        <taxon>Octopus</taxon>
    </lineage>
</organism>
<accession>A0A0L8FY25</accession>
<name>A0A0L8FY25_OCTBM</name>
<proteinExistence type="predicted"/>
<reference evidence="1" key="1">
    <citation type="submission" date="2015-07" db="EMBL/GenBank/DDBJ databases">
        <title>MeaNS - Measles Nucleotide Surveillance Program.</title>
        <authorList>
            <person name="Tran T."/>
            <person name="Druce J."/>
        </authorList>
    </citation>
    <scope>NUCLEOTIDE SEQUENCE</scope>
    <source>
        <strain evidence="1">UCB-OBI-ISO-001</strain>
        <tissue evidence="1">Gonad</tissue>
    </source>
</reference>
<evidence type="ECO:0000313" key="1">
    <source>
        <dbReference type="EMBL" id="KOF69265.1"/>
    </source>
</evidence>
<dbReference type="AlphaFoldDB" id="A0A0L8FY25"/>
<gene>
    <name evidence="1" type="ORF">OCBIM_22005364mg</name>
</gene>
<protein>
    <submittedName>
        <fullName evidence="1">Uncharacterized protein</fullName>
    </submittedName>
</protein>
<sequence length="60" mass="7212">MHMYIKRLNIKSQSYFDSVVHAESTKNIFIITHNIKKYCENEFVQSYIFAYLSFFLHESG</sequence>